<dbReference type="OrthoDB" id="10265393at2759"/>
<keyword evidence="5 13" id="KW-0812">Transmembrane</keyword>
<feature type="transmembrane region" description="Helical" evidence="13">
    <location>
        <begin position="39"/>
        <end position="56"/>
    </location>
</feature>
<evidence type="ECO:0000256" key="4">
    <source>
        <dbReference type="ARBA" id="ARBA00022679"/>
    </source>
</evidence>
<dbReference type="RefSeq" id="XP_013759935.1">
    <property type="nucleotide sequence ID" value="XM_013904481.1"/>
</dbReference>
<feature type="transmembrane region" description="Helical" evidence="13">
    <location>
        <begin position="68"/>
        <end position="85"/>
    </location>
</feature>
<evidence type="ECO:0000256" key="11">
    <source>
        <dbReference type="ARBA" id="ARBA00023264"/>
    </source>
</evidence>
<feature type="transmembrane region" description="Helical" evidence="13">
    <location>
        <begin position="326"/>
        <end position="343"/>
    </location>
</feature>
<evidence type="ECO:0000313" key="14">
    <source>
        <dbReference type="EMBL" id="KNC47161.1"/>
    </source>
</evidence>
<name>A0A0L0D523_THETB</name>
<feature type="transmembrane region" description="Helical" evidence="13">
    <location>
        <begin position="97"/>
        <end position="117"/>
    </location>
</feature>
<evidence type="ECO:0000256" key="2">
    <source>
        <dbReference type="ARBA" id="ARBA00005189"/>
    </source>
</evidence>
<dbReference type="AlphaFoldDB" id="A0A0L0D523"/>
<dbReference type="eggNOG" id="KOG2735">
    <property type="taxonomic scope" value="Eukaryota"/>
</dbReference>
<comment type="pathway">
    <text evidence="2">Lipid metabolism.</text>
</comment>
<evidence type="ECO:0000256" key="8">
    <source>
        <dbReference type="ARBA" id="ARBA00023098"/>
    </source>
</evidence>
<dbReference type="GO" id="GO:0006659">
    <property type="term" value="P:phosphatidylserine biosynthetic process"/>
    <property type="evidence" value="ECO:0007669"/>
    <property type="project" value="InterPro"/>
</dbReference>
<comment type="pathway">
    <text evidence="12">Phospholipid metabolism.</text>
</comment>
<dbReference type="STRING" id="461836.A0A0L0D523"/>
<evidence type="ECO:0000256" key="7">
    <source>
        <dbReference type="ARBA" id="ARBA00022989"/>
    </source>
</evidence>
<dbReference type="EMBL" id="GL349445">
    <property type="protein sequence ID" value="KNC47161.1"/>
    <property type="molecule type" value="Genomic_DNA"/>
</dbReference>
<dbReference type="InterPro" id="IPR004277">
    <property type="entry name" value="PSS"/>
</dbReference>
<dbReference type="GO" id="GO:0106245">
    <property type="term" value="F:L-serine-phosphatidylethanolamine phosphatidyltransferase activity"/>
    <property type="evidence" value="ECO:0007669"/>
    <property type="project" value="InterPro"/>
</dbReference>
<dbReference type="PANTHER" id="PTHR15362">
    <property type="entry name" value="PHOSPHATIDYLINOSITOL SYNTHASE"/>
    <property type="match status" value="1"/>
</dbReference>
<feature type="transmembrane region" description="Helical" evidence="13">
    <location>
        <begin position="355"/>
        <end position="372"/>
    </location>
</feature>
<keyword evidence="4" id="KW-0808">Transferase</keyword>
<keyword evidence="10" id="KW-0594">Phospholipid biosynthesis</keyword>
<feature type="transmembrane region" description="Helical" evidence="13">
    <location>
        <begin position="288"/>
        <end position="314"/>
    </location>
</feature>
<dbReference type="Pfam" id="PF03034">
    <property type="entry name" value="PSS"/>
    <property type="match status" value="1"/>
</dbReference>
<evidence type="ECO:0000256" key="5">
    <source>
        <dbReference type="ARBA" id="ARBA00022692"/>
    </source>
</evidence>
<dbReference type="PANTHER" id="PTHR15362:SF7">
    <property type="entry name" value="PHOSPHATIDYLSERINE SYNTHASE 2"/>
    <property type="match status" value="1"/>
</dbReference>
<keyword evidence="15" id="KW-1185">Reference proteome</keyword>
<evidence type="ECO:0000256" key="3">
    <source>
        <dbReference type="ARBA" id="ARBA00022516"/>
    </source>
</evidence>
<evidence type="ECO:0000256" key="12">
    <source>
        <dbReference type="ARBA" id="ARBA00025707"/>
    </source>
</evidence>
<evidence type="ECO:0000256" key="9">
    <source>
        <dbReference type="ARBA" id="ARBA00023136"/>
    </source>
</evidence>
<gene>
    <name evidence="14" type="ORF">AMSG_03589</name>
</gene>
<keyword evidence="8" id="KW-0443">Lipid metabolism</keyword>
<keyword evidence="11" id="KW-1208">Phospholipid metabolism</keyword>
<dbReference type="GO" id="GO:0005789">
    <property type="term" value="C:endoplasmic reticulum membrane"/>
    <property type="evidence" value="ECO:0007669"/>
    <property type="project" value="UniProtKB-SubCell"/>
</dbReference>
<evidence type="ECO:0000313" key="15">
    <source>
        <dbReference type="Proteomes" id="UP000054408"/>
    </source>
</evidence>
<dbReference type="Proteomes" id="UP000054408">
    <property type="component" value="Unassembled WGS sequence"/>
</dbReference>
<keyword evidence="6" id="KW-0256">Endoplasmic reticulum</keyword>
<proteinExistence type="predicted"/>
<evidence type="ECO:0000256" key="10">
    <source>
        <dbReference type="ARBA" id="ARBA00023209"/>
    </source>
</evidence>
<sequence length="419" mass="47992">MRQNKKVMRSRAEAEPVYEEALPMMAPVSKYDAVFQQPHTVTALAAALAAVAWVGFQSEQWGLSSPKLGLLAAAFVFLVFSMLNFSNGPFIRPHPAVWRIVLGISVLYVLALTYLLFQSKADARALMAHLDPVLGVPLPERSYGDDCRLFTPDHPTSYMANLMDALFDEFVIAHALGWMAKMLMLRDFTLCWVLSIFFEILEYSFEHMLPNFGECWWDHFILDVLVCNLLGMVVGFWLVRYLEMKEYNWTGIGAIPSVQGKMQRAALQFTPERWTVYRWEAFSSLKRFSYVIVVIIFIEVNELCAFFLKTLLWIPPPHPINPLRLFVWWLIALPALREFYEFVTNPKCKRFGAQLWVAAAGILLELLLVIKFGQGEFTVPPSPIIVYGWSAFGLFFVGFVIYKFFLFPSPSPVNHPKVD</sequence>
<accession>A0A0L0D523</accession>
<feature type="transmembrane region" description="Helical" evidence="13">
    <location>
        <begin position="183"/>
        <end position="200"/>
    </location>
</feature>
<organism evidence="14 15">
    <name type="scientific">Thecamonas trahens ATCC 50062</name>
    <dbReference type="NCBI Taxonomy" id="461836"/>
    <lineage>
        <taxon>Eukaryota</taxon>
        <taxon>Apusozoa</taxon>
        <taxon>Apusomonadida</taxon>
        <taxon>Apusomonadidae</taxon>
        <taxon>Thecamonas</taxon>
    </lineage>
</organism>
<dbReference type="OMA" id="LPNFWEC"/>
<keyword evidence="7 13" id="KW-1133">Transmembrane helix</keyword>
<feature type="transmembrane region" description="Helical" evidence="13">
    <location>
        <begin position="384"/>
        <end position="405"/>
    </location>
</feature>
<evidence type="ECO:0000256" key="1">
    <source>
        <dbReference type="ARBA" id="ARBA00004477"/>
    </source>
</evidence>
<keyword evidence="9 13" id="KW-0472">Membrane</keyword>
<reference evidence="14 15" key="1">
    <citation type="submission" date="2010-05" db="EMBL/GenBank/DDBJ databases">
        <title>The Genome Sequence of Thecamonas trahens ATCC 50062.</title>
        <authorList>
            <consortium name="The Broad Institute Genome Sequencing Platform"/>
            <person name="Russ C."/>
            <person name="Cuomo C."/>
            <person name="Shea T."/>
            <person name="Young S.K."/>
            <person name="Zeng Q."/>
            <person name="Koehrsen M."/>
            <person name="Haas B."/>
            <person name="Borodovsky M."/>
            <person name="Guigo R."/>
            <person name="Alvarado L."/>
            <person name="Berlin A."/>
            <person name="Bochicchio J."/>
            <person name="Borenstein D."/>
            <person name="Chapman S."/>
            <person name="Chen Z."/>
            <person name="Freedman E."/>
            <person name="Gellesch M."/>
            <person name="Goldberg J."/>
            <person name="Griggs A."/>
            <person name="Gujja S."/>
            <person name="Heilman E."/>
            <person name="Heiman D."/>
            <person name="Hepburn T."/>
            <person name="Howarth C."/>
            <person name="Jen D."/>
            <person name="Larson L."/>
            <person name="Mehta T."/>
            <person name="Park D."/>
            <person name="Pearson M."/>
            <person name="Roberts A."/>
            <person name="Saif S."/>
            <person name="Shenoy N."/>
            <person name="Sisk P."/>
            <person name="Stolte C."/>
            <person name="Sykes S."/>
            <person name="Thomson T."/>
            <person name="Walk T."/>
            <person name="White J."/>
            <person name="Yandava C."/>
            <person name="Burger G."/>
            <person name="Gray M.W."/>
            <person name="Holland P.W.H."/>
            <person name="King N."/>
            <person name="Lang F.B.F."/>
            <person name="Roger A.J."/>
            <person name="Ruiz-Trillo I."/>
            <person name="Lander E."/>
            <person name="Nusbaum C."/>
        </authorList>
    </citation>
    <scope>NUCLEOTIDE SEQUENCE [LARGE SCALE GENOMIC DNA]</scope>
    <source>
        <strain evidence="14 15">ATCC 50062</strain>
    </source>
</reference>
<evidence type="ECO:0000256" key="13">
    <source>
        <dbReference type="SAM" id="Phobius"/>
    </source>
</evidence>
<comment type="subcellular location">
    <subcellularLocation>
        <location evidence="1">Endoplasmic reticulum membrane</location>
        <topology evidence="1">Multi-pass membrane protein</topology>
    </subcellularLocation>
</comment>
<dbReference type="GeneID" id="25563179"/>
<keyword evidence="3" id="KW-0444">Lipid biosynthesis</keyword>
<evidence type="ECO:0000256" key="6">
    <source>
        <dbReference type="ARBA" id="ARBA00022824"/>
    </source>
</evidence>
<protein>
    <submittedName>
        <fullName evidence="14">Phosphatidylserine synthase</fullName>
    </submittedName>
</protein>
<feature type="transmembrane region" description="Helical" evidence="13">
    <location>
        <begin position="220"/>
        <end position="239"/>
    </location>
</feature>